<comment type="caution">
    <text evidence="1">The sequence shown here is derived from an EMBL/GenBank/DDBJ whole genome shotgun (WGS) entry which is preliminary data.</text>
</comment>
<accession>A0ABR0G9L8</accession>
<organism evidence="1 2">
    <name type="scientific">Podospora pseudocomata</name>
    <dbReference type="NCBI Taxonomy" id="2093779"/>
    <lineage>
        <taxon>Eukaryota</taxon>
        <taxon>Fungi</taxon>
        <taxon>Dikarya</taxon>
        <taxon>Ascomycota</taxon>
        <taxon>Pezizomycotina</taxon>
        <taxon>Sordariomycetes</taxon>
        <taxon>Sordariomycetidae</taxon>
        <taxon>Sordariales</taxon>
        <taxon>Podosporaceae</taxon>
        <taxon>Podospora</taxon>
    </lineage>
</organism>
<dbReference type="EMBL" id="JAFFHA010000008">
    <property type="protein sequence ID" value="KAK4652316.1"/>
    <property type="molecule type" value="Genomic_DNA"/>
</dbReference>
<keyword evidence="2" id="KW-1185">Reference proteome</keyword>
<evidence type="ECO:0000313" key="1">
    <source>
        <dbReference type="EMBL" id="KAK4652316.1"/>
    </source>
</evidence>
<sequence length="92" mass="10597">MDQTGPSHYQRTTLVDFRLILNISHGNFTGVSRAISFGEELYNLLILCDKYDLTALIGPWVRKWLFLFHIQHVMPIPMLPFIVWASVDHAGL</sequence>
<protein>
    <submittedName>
        <fullName evidence="1">Uncharacterized protein</fullName>
    </submittedName>
</protein>
<dbReference type="RefSeq" id="XP_062741291.1">
    <property type="nucleotide sequence ID" value="XM_062884214.1"/>
</dbReference>
<proteinExistence type="predicted"/>
<dbReference type="Proteomes" id="UP001323405">
    <property type="component" value="Unassembled WGS sequence"/>
</dbReference>
<name>A0ABR0G9L8_9PEZI</name>
<evidence type="ECO:0000313" key="2">
    <source>
        <dbReference type="Proteomes" id="UP001323405"/>
    </source>
</evidence>
<reference evidence="1 2" key="1">
    <citation type="journal article" date="2023" name="bioRxiv">
        <title>High-quality genome assemblies of four members of thePodospora anserinaspecies complex.</title>
        <authorList>
            <person name="Ament-Velasquez S.L."/>
            <person name="Vogan A.A."/>
            <person name="Wallerman O."/>
            <person name="Hartmann F."/>
            <person name="Gautier V."/>
            <person name="Silar P."/>
            <person name="Giraud T."/>
            <person name="Johannesson H."/>
        </authorList>
    </citation>
    <scope>NUCLEOTIDE SEQUENCE [LARGE SCALE GENOMIC DNA]</scope>
    <source>
        <strain evidence="1 2">CBS 415.72m</strain>
    </source>
</reference>
<gene>
    <name evidence="1" type="ORF">QC762_0101750</name>
</gene>
<dbReference type="GeneID" id="87904010"/>